<keyword evidence="2" id="KW-0732">Signal</keyword>
<evidence type="ECO:0000313" key="4">
    <source>
        <dbReference type="Proteomes" id="UP001429984"/>
    </source>
</evidence>
<protein>
    <submittedName>
        <fullName evidence="3">Murein L,D-transpeptidase catalytic domain family protein</fullName>
    </submittedName>
</protein>
<organism evidence="3 4">
    <name type="scientific">Lysobacter niastensis</name>
    <dbReference type="NCBI Taxonomy" id="380629"/>
    <lineage>
        <taxon>Bacteria</taxon>
        <taxon>Pseudomonadati</taxon>
        <taxon>Pseudomonadota</taxon>
        <taxon>Gammaproteobacteria</taxon>
        <taxon>Lysobacterales</taxon>
        <taxon>Lysobacteraceae</taxon>
        <taxon>Lysobacter</taxon>
    </lineage>
</organism>
<dbReference type="EMBL" id="JADLZT010000001">
    <property type="protein sequence ID" value="MBF6022849.1"/>
    <property type="molecule type" value="Genomic_DNA"/>
</dbReference>
<accession>A0ABS0B2Y8</accession>
<gene>
    <name evidence="3" type="ORF">IU514_02290</name>
</gene>
<dbReference type="PANTHER" id="PTHR38477:SF1">
    <property type="entry name" value="MUREIN L,D-TRANSPEPTIDASE CATALYTIC DOMAIN FAMILY PROTEIN"/>
    <property type="match status" value="1"/>
</dbReference>
<feature type="region of interest" description="Disordered" evidence="1">
    <location>
        <begin position="25"/>
        <end position="46"/>
    </location>
</feature>
<sequence>MFKPRYLLLASVLLLPAVPGFGARKDRAPAAAPSPTPPAPSSASTPAALEDSRFLSHLAPGADPKVLGLAVAAMECAQASGVGTGARRLAVIDYSRPSLLPRLWVFDLQAGTLLYEEVVAHGQGSGDNLATRFSNLDGSHQSSLGLFVTGDTYVGRNGYSMRMQGLEPGVNDAAMARAIVMHGAPYVDPAQGRRMGRLGRSWGCPAVRSAVARPIIDLLKDGQFVFSYYPDQDWLTRSALLNCPAARLQLARHPADARPPSG</sequence>
<name>A0ABS0B2Y8_9GAMM</name>
<evidence type="ECO:0000256" key="2">
    <source>
        <dbReference type="SAM" id="SignalP"/>
    </source>
</evidence>
<dbReference type="RefSeq" id="WP_194929430.1">
    <property type="nucleotide sequence ID" value="NZ_JADLZT010000001.1"/>
</dbReference>
<dbReference type="Pfam" id="PF13645">
    <property type="entry name" value="YkuD_2"/>
    <property type="match status" value="1"/>
</dbReference>
<dbReference type="InterPro" id="IPR032676">
    <property type="entry name" value="YkuD_2"/>
</dbReference>
<feature type="signal peptide" evidence="2">
    <location>
        <begin position="1"/>
        <end position="22"/>
    </location>
</feature>
<keyword evidence="4" id="KW-1185">Reference proteome</keyword>
<feature type="chain" id="PRO_5045441603" evidence="2">
    <location>
        <begin position="23"/>
        <end position="262"/>
    </location>
</feature>
<comment type="caution">
    <text evidence="3">The sequence shown here is derived from an EMBL/GenBank/DDBJ whole genome shotgun (WGS) entry which is preliminary data.</text>
</comment>
<dbReference type="PANTHER" id="PTHR38477">
    <property type="entry name" value="HYPOTHETICAL EXPORTED PROTEIN"/>
    <property type="match status" value="1"/>
</dbReference>
<evidence type="ECO:0000256" key="1">
    <source>
        <dbReference type="SAM" id="MobiDB-lite"/>
    </source>
</evidence>
<proteinExistence type="predicted"/>
<evidence type="ECO:0000313" key="3">
    <source>
        <dbReference type="EMBL" id="MBF6022849.1"/>
    </source>
</evidence>
<dbReference type="Proteomes" id="UP001429984">
    <property type="component" value="Unassembled WGS sequence"/>
</dbReference>
<reference evidence="3 4" key="1">
    <citation type="submission" date="2020-11" db="EMBL/GenBank/DDBJ databases">
        <title>Draft Genome Sequence and Secondary Metabolite Biosynthetic Potential of the Lysobacter niastensis Type strain DSM 18481.</title>
        <authorList>
            <person name="Turrini P."/>
            <person name="Artuso I."/>
            <person name="Tescari M."/>
            <person name="Lugli G.A."/>
            <person name="Frangipani E."/>
            <person name="Ventura M."/>
            <person name="Visca P."/>
        </authorList>
    </citation>
    <scope>NUCLEOTIDE SEQUENCE [LARGE SCALE GENOMIC DNA]</scope>
    <source>
        <strain evidence="3 4">DSM 18481</strain>
    </source>
</reference>